<keyword evidence="2" id="KW-1185">Reference proteome</keyword>
<evidence type="ECO:0000313" key="1">
    <source>
        <dbReference type="EMBL" id="KAJ7570042.1"/>
    </source>
</evidence>
<proteinExistence type="predicted"/>
<comment type="caution">
    <text evidence="1">The sequence shown here is derived from an EMBL/GenBank/DDBJ whole genome shotgun (WGS) entry which is preliminary data.</text>
</comment>
<evidence type="ECO:0000313" key="2">
    <source>
        <dbReference type="Proteomes" id="UP001162992"/>
    </source>
</evidence>
<gene>
    <name evidence="1" type="ORF">O6H91_01G104700</name>
</gene>
<protein>
    <submittedName>
        <fullName evidence="1">Uncharacterized protein</fullName>
    </submittedName>
</protein>
<name>A0ACC2EU51_DIPCM</name>
<dbReference type="EMBL" id="CM055092">
    <property type="protein sequence ID" value="KAJ7570042.1"/>
    <property type="molecule type" value="Genomic_DNA"/>
</dbReference>
<reference evidence="2" key="1">
    <citation type="journal article" date="2024" name="Proc. Natl. Acad. Sci. U.S.A.">
        <title>Extraordinary preservation of gene collinearity over three hundred million years revealed in homosporous lycophytes.</title>
        <authorList>
            <person name="Li C."/>
            <person name="Wickell D."/>
            <person name="Kuo L.Y."/>
            <person name="Chen X."/>
            <person name="Nie B."/>
            <person name="Liao X."/>
            <person name="Peng D."/>
            <person name="Ji J."/>
            <person name="Jenkins J."/>
            <person name="Williams M."/>
            <person name="Shu S."/>
            <person name="Plott C."/>
            <person name="Barry K."/>
            <person name="Rajasekar S."/>
            <person name="Grimwood J."/>
            <person name="Han X."/>
            <person name="Sun S."/>
            <person name="Hou Z."/>
            <person name="He W."/>
            <person name="Dai G."/>
            <person name="Sun C."/>
            <person name="Schmutz J."/>
            <person name="Leebens-Mack J.H."/>
            <person name="Li F.W."/>
            <person name="Wang L."/>
        </authorList>
    </citation>
    <scope>NUCLEOTIDE SEQUENCE [LARGE SCALE GENOMIC DNA]</scope>
    <source>
        <strain evidence="2">cv. PW_Plant_1</strain>
    </source>
</reference>
<accession>A0ACC2EU51</accession>
<sequence>MKCFGRFRAYPRCRGSQIYVCMKCEIMDEILNYASDIWCNLPQDLVEKILARLPAFAILQMRGVCKRWKSLIQSSYFSYLRRLNAPNKPYFLFHLTVGRTEHLVTFDPVLEKWCRIPLPYMPPGLDASLVASAGGLLCFRVRKMGIVSYLICNPVTKCCRELPPPLHYRSTYRSPCMQALVVDPNKNTYKLVVAGYSTGRDPTTEVYSSINNSWKLVGNLPLKGDSKATLFQPYSGKPFCNGNLYCRAFLPPSVIVYSVEEEVWVQLKAPINSSVLTPYLVEHHGHVLMVGGLRKAGRKEFSPDSFCIWELDHKEMQWKEVARMPEDMRKLFLQRNVFSKFRSIGKGDLIYFTSASAASSVVMYDFSLNLWKLLPECKLKVGRHHLASLVGHQLVWDRVFIFEPSLDAAI</sequence>
<organism evidence="1 2">
    <name type="scientific">Diphasiastrum complanatum</name>
    <name type="common">Issler's clubmoss</name>
    <name type="synonym">Lycopodium complanatum</name>
    <dbReference type="NCBI Taxonomy" id="34168"/>
    <lineage>
        <taxon>Eukaryota</taxon>
        <taxon>Viridiplantae</taxon>
        <taxon>Streptophyta</taxon>
        <taxon>Embryophyta</taxon>
        <taxon>Tracheophyta</taxon>
        <taxon>Lycopodiopsida</taxon>
        <taxon>Lycopodiales</taxon>
        <taxon>Lycopodiaceae</taxon>
        <taxon>Lycopodioideae</taxon>
        <taxon>Diphasiastrum</taxon>
    </lineage>
</organism>
<dbReference type="Proteomes" id="UP001162992">
    <property type="component" value="Chromosome 1"/>
</dbReference>